<feature type="transmembrane region" description="Helical" evidence="7">
    <location>
        <begin position="7"/>
        <end position="26"/>
    </location>
</feature>
<gene>
    <name evidence="10" type="ORF">ASJ35_12290</name>
    <name evidence="9" type="ORF">TQ39_04905</name>
</gene>
<feature type="transmembrane region" description="Helical" evidence="7">
    <location>
        <begin position="158"/>
        <end position="182"/>
    </location>
</feature>
<dbReference type="EMBL" id="LMUA01000017">
    <property type="protein sequence ID" value="KUE75677.1"/>
    <property type="molecule type" value="Genomic_DNA"/>
</dbReference>
<evidence type="ECO:0000313" key="9">
    <source>
        <dbReference type="EMBL" id="KJF40844.1"/>
    </source>
</evidence>
<dbReference type="Proteomes" id="UP000032483">
    <property type="component" value="Unassembled WGS sequence"/>
</dbReference>
<reference evidence="10 12" key="2">
    <citation type="submission" date="2015-10" db="EMBL/GenBank/DDBJ databases">
        <title>A novel member of the family Ruminococcaceae isolated from human faeces.</title>
        <authorList>
            <person name="Shkoporov A.N."/>
            <person name="Chaplin A.V."/>
            <person name="Motuzova O.V."/>
            <person name="Kafarskaia L.I."/>
            <person name="Efimov B.A."/>
        </authorList>
    </citation>
    <scope>NUCLEOTIDE SEQUENCE [LARGE SCALE GENOMIC DNA]</scope>
    <source>
        <strain evidence="10 12">668</strain>
    </source>
</reference>
<keyword evidence="5 7" id="KW-1133">Transmembrane helix</keyword>
<comment type="similarity">
    <text evidence="7">Belongs to the binding-protein-dependent transport system permease family.</text>
</comment>
<accession>A0A0D8J289</accession>
<dbReference type="InterPro" id="IPR035906">
    <property type="entry name" value="MetI-like_sf"/>
</dbReference>
<dbReference type="InterPro" id="IPR000515">
    <property type="entry name" value="MetI-like"/>
</dbReference>
<proteinExistence type="inferred from homology"/>
<dbReference type="GO" id="GO:0055085">
    <property type="term" value="P:transmembrane transport"/>
    <property type="evidence" value="ECO:0007669"/>
    <property type="project" value="InterPro"/>
</dbReference>
<feature type="domain" description="ABC transmembrane type-1" evidence="8">
    <location>
        <begin position="70"/>
        <end position="295"/>
    </location>
</feature>
<dbReference type="SUPFAM" id="SSF161098">
    <property type="entry name" value="MetI-like"/>
    <property type="match status" value="1"/>
</dbReference>
<dbReference type="AlphaFoldDB" id="A0A0D8J289"/>
<evidence type="ECO:0000256" key="7">
    <source>
        <dbReference type="RuleBase" id="RU363032"/>
    </source>
</evidence>
<evidence type="ECO:0000256" key="2">
    <source>
        <dbReference type="ARBA" id="ARBA00022448"/>
    </source>
</evidence>
<dbReference type="PANTHER" id="PTHR30193:SF37">
    <property type="entry name" value="INNER MEMBRANE ABC TRANSPORTER PERMEASE PROTEIN YCJO"/>
    <property type="match status" value="1"/>
</dbReference>
<sequence length="306" mass="34376">MKKGLRRMYLAFLSPVVIAFLIAYLYPVLRTVQMSFFEVSDISAARDTWEFVGLYNYVDLFSRQLFRVSFKNMMLIFLAGGAAVFLISLFFAWVLHKGMFMGNLWRNLIYLPTVITPVAMITVWTQYAYNSRYGLLKTVFETLGLDGLAAIPWTSTQYAFWSMLIAFCFCSIGGNLLVYMAAMKKIPDDLFEAAFMDGATEGKIFFRITLPLIADNVKTQFTFWTIGCIGFFLWSRVFSVVPSDPTTITPASYMYDQIFGTSISSNAVASGTNVGMGAAIGVVLCLITVAAMALINLIFPKEKYEM</sequence>
<keyword evidence="11" id="KW-1185">Reference proteome</keyword>
<dbReference type="PANTHER" id="PTHR30193">
    <property type="entry name" value="ABC TRANSPORTER PERMEASE PROTEIN"/>
    <property type="match status" value="1"/>
</dbReference>
<evidence type="ECO:0000259" key="8">
    <source>
        <dbReference type="PROSITE" id="PS50928"/>
    </source>
</evidence>
<comment type="caution">
    <text evidence="9">The sequence shown here is derived from an EMBL/GenBank/DDBJ whole genome shotgun (WGS) entry which is preliminary data.</text>
</comment>
<dbReference type="Pfam" id="PF00528">
    <property type="entry name" value="BPD_transp_1"/>
    <property type="match status" value="1"/>
</dbReference>
<feature type="transmembrane region" description="Helical" evidence="7">
    <location>
        <begin position="73"/>
        <end position="96"/>
    </location>
</feature>
<feature type="transmembrane region" description="Helical" evidence="7">
    <location>
        <begin position="274"/>
        <end position="299"/>
    </location>
</feature>
<keyword evidence="6 7" id="KW-0472">Membrane</keyword>
<keyword evidence="4 7" id="KW-0812">Transmembrane</keyword>
<dbReference type="InterPro" id="IPR051393">
    <property type="entry name" value="ABC_transporter_permease"/>
</dbReference>
<evidence type="ECO:0000256" key="5">
    <source>
        <dbReference type="ARBA" id="ARBA00022989"/>
    </source>
</evidence>
<evidence type="ECO:0000256" key="1">
    <source>
        <dbReference type="ARBA" id="ARBA00004651"/>
    </source>
</evidence>
<dbReference type="GeneID" id="42855966"/>
<dbReference type="GO" id="GO:0005886">
    <property type="term" value="C:plasma membrane"/>
    <property type="evidence" value="ECO:0007669"/>
    <property type="project" value="UniProtKB-SubCell"/>
</dbReference>
<comment type="subcellular location">
    <subcellularLocation>
        <location evidence="1 7">Cell membrane</location>
        <topology evidence="1 7">Multi-pass membrane protein</topology>
    </subcellularLocation>
</comment>
<organism evidence="9 11">
    <name type="scientific">Ruthenibacterium lactatiformans</name>
    <dbReference type="NCBI Taxonomy" id="1550024"/>
    <lineage>
        <taxon>Bacteria</taxon>
        <taxon>Bacillati</taxon>
        <taxon>Bacillota</taxon>
        <taxon>Clostridia</taxon>
        <taxon>Eubacteriales</taxon>
        <taxon>Oscillospiraceae</taxon>
        <taxon>Ruthenibacterium</taxon>
    </lineage>
</organism>
<dbReference type="PATRIC" id="fig|1550024.3.peg.1104"/>
<feature type="transmembrane region" description="Helical" evidence="7">
    <location>
        <begin position="108"/>
        <end position="129"/>
    </location>
</feature>
<evidence type="ECO:0000256" key="3">
    <source>
        <dbReference type="ARBA" id="ARBA00022475"/>
    </source>
</evidence>
<feature type="transmembrane region" description="Helical" evidence="7">
    <location>
        <begin position="221"/>
        <end position="241"/>
    </location>
</feature>
<evidence type="ECO:0000256" key="6">
    <source>
        <dbReference type="ARBA" id="ARBA00023136"/>
    </source>
</evidence>
<dbReference type="Gene3D" id="1.10.3720.10">
    <property type="entry name" value="MetI-like"/>
    <property type="match status" value="1"/>
</dbReference>
<evidence type="ECO:0000313" key="12">
    <source>
        <dbReference type="Proteomes" id="UP000053433"/>
    </source>
</evidence>
<evidence type="ECO:0000313" key="10">
    <source>
        <dbReference type="EMBL" id="KUE75677.1"/>
    </source>
</evidence>
<dbReference type="CDD" id="cd06261">
    <property type="entry name" value="TM_PBP2"/>
    <property type="match status" value="1"/>
</dbReference>
<dbReference type="PROSITE" id="PS50928">
    <property type="entry name" value="ABC_TM1"/>
    <property type="match status" value="1"/>
</dbReference>
<accession>A0A0W7TPA6</accession>
<evidence type="ECO:0000256" key="4">
    <source>
        <dbReference type="ARBA" id="ARBA00022692"/>
    </source>
</evidence>
<name>A0A0D8J289_9FIRM</name>
<reference evidence="9" key="1">
    <citation type="submission" date="2015-02" db="EMBL/GenBank/DDBJ databases">
        <title>A novel member of the family Ruminococcaceae isolated from human feces.</title>
        <authorList>
            <person name="Shkoporov A.N."/>
            <person name="Chaplin A.V."/>
            <person name="Motuzova O.V."/>
            <person name="Kafarskaia L.I."/>
            <person name="Khokhlova E.V."/>
            <person name="Efimov B.A."/>
        </authorList>
    </citation>
    <scope>NUCLEOTIDE SEQUENCE [LARGE SCALE GENOMIC DNA]</scope>
    <source>
        <strain evidence="9">585-1</strain>
    </source>
</reference>
<dbReference type="RefSeq" id="WP_050004756.1">
    <property type="nucleotide sequence ID" value="NZ_CATXDA010000011.1"/>
</dbReference>
<keyword evidence="3" id="KW-1003">Cell membrane</keyword>
<evidence type="ECO:0000313" key="11">
    <source>
        <dbReference type="Proteomes" id="UP000032483"/>
    </source>
</evidence>
<protein>
    <recommendedName>
        <fullName evidence="8">ABC transmembrane type-1 domain-containing protein</fullName>
    </recommendedName>
</protein>
<keyword evidence="2 7" id="KW-0813">Transport</keyword>
<dbReference type="EMBL" id="JXXK01000004">
    <property type="protein sequence ID" value="KJF40844.1"/>
    <property type="molecule type" value="Genomic_DNA"/>
</dbReference>
<dbReference type="Proteomes" id="UP000053433">
    <property type="component" value="Unassembled WGS sequence"/>
</dbReference>